<proteinExistence type="predicted"/>
<keyword evidence="1" id="KW-1133">Transmembrane helix</keyword>
<dbReference type="AlphaFoldDB" id="A0A177HQ68"/>
<dbReference type="OrthoDB" id="5192245at2"/>
<sequence>MPFLWDTEPRAEERPPVWAAFATLGTQVERLVLANVACAVVLVPALVALAVPELPAAVRALLILATAVALAPATAVLYGLADEASRGRQIDVALARDLAQELARPALRTLSPLSLLFTALIAATLLLTPLLLSVTLLLSVSATYWGPLFLADPRQNCLVLARQSSRLALSRPEPTLRTWLACGAVALIGVISLAGIALAVPVLIALLHIHRHRDLVDTHR</sequence>
<feature type="transmembrane region" description="Helical" evidence="1">
    <location>
        <begin position="113"/>
        <end position="140"/>
    </location>
</feature>
<protein>
    <submittedName>
        <fullName evidence="2">Uncharacterized protein</fullName>
    </submittedName>
</protein>
<evidence type="ECO:0000313" key="3">
    <source>
        <dbReference type="Proteomes" id="UP000077381"/>
    </source>
</evidence>
<dbReference type="RefSeq" id="WP_157902877.1">
    <property type="nucleotide sequence ID" value="NZ_LOHS01000092.1"/>
</dbReference>
<feature type="transmembrane region" description="Helical" evidence="1">
    <location>
        <begin position="57"/>
        <end position="80"/>
    </location>
</feature>
<organism evidence="2 3">
    <name type="scientific">Streptomyces jeddahensis</name>
    <dbReference type="NCBI Taxonomy" id="1716141"/>
    <lineage>
        <taxon>Bacteria</taxon>
        <taxon>Bacillati</taxon>
        <taxon>Actinomycetota</taxon>
        <taxon>Actinomycetes</taxon>
        <taxon>Kitasatosporales</taxon>
        <taxon>Streptomycetaceae</taxon>
        <taxon>Streptomyces</taxon>
    </lineage>
</organism>
<dbReference type="PATRIC" id="fig|1716141.3.peg.4589"/>
<name>A0A177HQ68_9ACTN</name>
<dbReference type="STRING" id="1716141.STSP_43610"/>
<accession>A0A177HQ68</accession>
<feature type="transmembrane region" description="Helical" evidence="1">
    <location>
        <begin position="178"/>
        <end position="207"/>
    </location>
</feature>
<dbReference type="Proteomes" id="UP000077381">
    <property type="component" value="Unassembled WGS sequence"/>
</dbReference>
<keyword evidence="1" id="KW-0472">Membrane</keyword>
<keyword evidence="3" id="KW-1185">Reference proteome</keyword>
<gene>
    <name evidence="2" type="ORF">STSP_43610</name>
</gene>
<reference evidence="2 3" key="1">
    <citation type="submission" date="2015-12" db="EMBL/GenBank/DDBJ databases">
        <title>Genome sequence of Streptomyces sp. G25.</title>
        <authorList>
            <person name="Poehlein A."/>
            <person name="Roettig A."/>
            <person name="Hiessl S."/>
            <person name="Hauschild P."/>
            <person name="Schauer J."/>
            <person name="Madkour M.H."/>
            <person name="Al-Ansari A.M."/>
            <person name="Almakishah N.H."/>
            <person name="Steinbuechel A."/>
            <person name="Daniel R."/>
        </authorList>
    </citation>
    <scope>NUCLEOTIDE SEQUENCE [LARGE SCALE GENOMIC DNA]</scope>
    <source>
        <strain evidence="3">G25(2015)</strain>
    </source>
</reference>
<evidence type="ECO:0000256" key="1">
    <source>
        <dbReference type="SAM" id="Phobius"/>
    </source>
</evidence>
<dbReference type="EMBL" id="LOHS01000092">
    <property type="protein sequence ID" value="OAH12328.1"/>
    <property type="molecule type" value="Genomic_DNA"/>
</dbReference>
<comment type="caution">
    <text evidence="2">The sequence shown here is derived from an EMBL/GenBank/DDBJ whole genome shotgun (WGS) entry which is preliminary data.</text>
</comment>
<keyword evidence="1" id="KW-0812">Transmembrane</keyword>
<feature type="transmembrane region" description="Helical" evidence="1">
    <location>
        <begin position="31"/>
        <end position="51"/>
    </location>
</feature>
<evidence type="ECO:0000313" key="2">
    <source>
        <dbReference type="EMBL" id="OAH12328.1"/>
    </source>
</evidence>